<organism evidence="2 3">
    <name type="scientific">Synaphobranchus kaupii</name>
    <name type="common">Kaup's arrowtooth eel</name>
    <dbReference type="NCBI Taxonomy" id="118154"/>
    <lineage>
        <taxon>Eukaryota</taxon>
        <taxon>Metazoa</taxon>
        <taxon>Chordata</taxon>
        <taxon>Craniata</taxon>
        <taxon>Vertebrata</taxon>
        <taxon>Euteleostomi</taxon>
        <taxon>Actinopterygii</taxon>
        <taxon>Neopterygii</taxon>
        <taxon>Teleostei</taxon>
        <taxon>Anguilliformes</taxon>
        <taxon>Synaphobranchidae</taxon>
        <taxon>Synaphobranchus</taxon>
    </lineage>
</organism>
<evidence type="ECO:0000256" key="1">
    <source>
        <dbReference type="SAM" id="MobiDB-lite"/>
    </source>
</evidence>
<dbReference type="AlphaFoldDB" id="A0A9Q1ETW1"/>
<reference evidence="2" key="1">
    <citation type="journal article" date="2023" name="Science">
        <title>Genome structures resolve the early diversification of teleost fishes.</title>
        <authorList>
            <person name="Parey E."/>
            <person name="Louis A."/>
            <person name="Montfort J."/>
            <person name="Bouchez O."/>
            <person name="Roques C."/>
            <person name="Iampietro C."/>
            <person name="Lluch J."/>
            <person name="Castinel A."/>
            <person name="Donnadieu C."/>
            <person name="Desvignes T."/>
            <person name="Floi Bucao C."/>
            <person name="Jouanno E."/>
            <person name="Wen M."/>
            <person name="Mejri S."/>
            <person name="Dirks R."/>
            <person name="Jansen H."/>
            <person name="Henkel C."/>
            <person name="Chen W.J."/>
            <person name="Zahm M."/>
            <person name="Cabau C."/>
            <person name="Klopp C."/>
            <person name="Thompson A.W."/>
            <person name="Robinson-Rechavi M."/>
            <person name="Braasch I."/>
            <person name="Lecointre G."/>
            <person name="Bobe J."/>
            <person name="Postlethwait J.H."/>
            <person name="Berthelot C."/>
            <person name="Roest Crollius H."/>
            <person name="Guiguen Y."/>
        </authorList>
    </citation>
    <scope>NUCLEOTIDE SEQUENCE</scope>
    <source>
        <strain evidence="2">WJC10195</strain>
    </source>
</reference>
<protein>
    <submittedName>
        <fullName evidence="2">Uncharacterized protein</fullName>
    </submittedName>
</protein>
<accession>A0A9Q1ETW1</accession>
<evidence type="ECO:0000313" key="3">
    <source>
        <dbReference type="Proteomes" id="UP001152622"/>
    </source>
</evidence>
<sequence length="94" mass="10138">MMSRADGEVRNHPPTSESPRHSHAKPCHPSVLPMADAWHLLAQDIVHGKTRPRGAAATIKHPLTLTQSNEGLEEDNAIATVTAHRSAKLTPGRA</sequence>
<proteinExistence type="predicted"/>
<feature type="region of interest" description="Disordered" evidence="1">
    <location>
        <begin position="1"/>
        <end position="30"/>
    </location>
</feature>
<comment type="caution">
    <text evidence="2">The sequence shown here is derived from an EMBL/GenBank/DDBJ whole genome shotgun (WGS) entry which is preliminary data.</text>
</comment>
<keyword evidence="3" id="KW-1185">Reference proteome</keyword>
<evidence type="ECO:0000313" key="2">
    <source>
        <dbReference type="EMBL" id="KAJ8344976.1"/>
    </source>
</evidence>
<dbReference type="Proteomes" id="UP001152622">
    <property type="component" value="Chromosome 12"/>
</dbReference>
<gene>
    <name evidence="2" type="ORF">SKAU_G00291690</name>
</gene>
<feature type="compositionally biased region" description="Basic and acidic residues" evidence="1">
    <location>
        <begin position="1"/>
        <end position="11"/>
    </location>
</feature>
<name>A0A9Q1ETW1_SYNKA</name>
<dbReference type="EMBL" id="JAINUF010000012">
    <property type="protein sequence ID" value="KAJ8344976.1"/>
    <property type="molecule type" value="Genomic_DNA"/>
</dbReference>